<evidence type="ECO:0000313" key="2">
    <source>
        <dbReference type="Proteomes" id="UP001163152"/>
    </source>
</evidence>
<evidence type="ECO:0000313" key="1">
    <source>
        <dbReference type="EMBL" id="WAL61318.1"/>
    </source>
</evidence>
<protein>
    <submittedName>
        <fullName evidence="1">Uncharacterized protein</fullName>
    </submittedName>
</protein>
<keyword evidence="2" id="KW-1185">Reference proteome</keyword>
<accession>A0A9E8ZDS1</accession>
<proteinExistence type="predicted"/>
<dbReference type="EMBL" id="CP113797">
    <property type="protein sequence ID" value="WAL61318.1"/>
    <property type="molecule type" value="Genomic_DNA"/>
</dbReference>
<name>A0A9E8ZDS1_9CYAN</name>
<gene>
    <name evidence="1" type="ORF">OXH18_04790</name>
</gene>
<dbReference type="KEGG" id="tsin:OXH18_04790"/>
<dbReference type="RefSeq" id="WP_268611271.1">
    <property type="nucleotide sequence ID" value="NZ_CP113797.1"/>
</dbReference>
<dbReference type="AlphaFoldDB" id="A0A9E8ZDS1"/>
<dbReference type="Proteomes" id="UP001163152">
    <property type="component" value="Chromosome"/>
</dbReference>
<sequence>MSLIKAQRQRLRAIGRLLQRLIFYRQTGEPEYLNDLDRRGVCNKGGNLSNLVFYKLLRYAIPNLLNST</sequence>
<organism evidence="1 2">
    <name type="scientific">Thermocoleostomius sinensis A174</name>
    <dbReference type="NCBI Taxonomy" id="2016057"/>
    <lineage>
        <taxon>Bacteria</taxon>
        <taxon>Bacillati</taxon>
        <taxon>Cyanobacteriota</taxon>
        <taxon>Cyanophyceae</taxon>
        <taxon>Oculatellales</taxon>
        <taxon>Oculatellaceae</taxon>
        <taxon>Thermocoleostomius</taxon>
    </lineage>
</organism>
<reference evidence="1" key="1">
    <citation type="submission" date="2022-12" db="EMBL/GenBank/DDBJ databases">
        <title>Polyphasic identification of a Novel Hot-Spring Cyanobacterium Ocullathermofonsia sinensis gen nov. sp. nov. and Genomic Insights on its Adaptations to the Thermal Habitat.</title>
        <authorList>
            <person name="Daroch M."/>
            <person name="Tang J."/>
            <person name="Jiang Y."/>
        </authorList>
    </citation>
    <scope>NUCLEOTIDE SEQUENCE</scope>
    <source>
        <strain evidence="1">PKUAC-SCTA174</strain>
    </source>
</reference>